<organism evidence="1 2">
    <name type="scientific">Brassica carinata</name>
    <name type="common">Ethiopian mustard</name>
    <name type="synonym">Abyssinian cabbage</name>
    <dbReference type="NCBI Taxonomy" id="52824"/>
    <lineage>
        <taxon>Eukaryota</taxon>
        <taxon>Viridiplantae</taxon>
        <taxon>Streptophyta</taxon>
        <taxon>Embryophyta</taxon>
        <taxon>Tracheophyta</taxon>
        <taxon>Spermatophyta</taxon>
        <taxon>Magnoliopsida</taxon>
        <taxon>eudicotyledons</taxon>
        <taxon>Gunneridae</taxon>
        <taxon>Pentapetalae</taxon>
        <taxon>rosids</taxon>
        <taxon>malvids</taxon>
        <taxon>Brassicales</taxon>
        <taxon>Brassicaceae</taxon>
        <taxon>Brassiceae</taxon>
        <taxon>Brassica</taxon>
    </lineage>
</organism>
<evidence type="ECO:0000313" key="1">
    <source>
        <dbReference type="EMBL" id="KAG2298267.1"/>
    </source>
</evidence>
<gene>
    <name evidence="1" type="ORF">Bca52824_034739</name>
</gene>
<accession>A0A8X7S1V2</accession>
<dbReference type="Proteomes" id="UP000886595">
    <property type="component" value="Unassembled WGS sequence"/>
</dbReference>
<dbReference type="EMBL" id="JAAMPC010000008">
    <property type="protein sequence ID" value="KAG2298267.1"/>
    <property type="molecule type" value="Genomic_DNA"/>
</dbReference>
<proteinExistence type="predicted"/>
<protein>
    <submittedName>
        <fullName evidence="1">Uncharacterized protein</fullName>
    </submittedName>
</protein>
<comment type="caution">
    <text evidence="1">The sequence shown here is derived from an EMBL/GenBank/DDBJ whole genome shotgun (WGS) entry which is preliminary data.</text>
</comment>
<reference evidence="1 2" key="1">
    <citation type="submission" date="2020-02" db="EMBL/GenBank/DDBJ databases">
        <authorList>
            <person name="Ma Q."/>
            <person name="Huang Y."/>
            <person name="Song X."/>
            <person name="Pei D."/>
        </authorList>
    </citation>
    <scope>NUCLEOTIDE SEQUENCE [LARGE SCALE GENOMIC DNA]</scope>
    <source>
        <strain evidence="1">Sxm20200214</strain>
        <tissue evidence="1">Leaf</tissue>
    </source>
</reference>
<keyword evidence="2" id="KW-1185">Reference proteome</keyword>
<sequence length="100" mass="11204">MVSFSGSVSKYESWIASSLWKKLEYAYMMDKATIRCLKGDFSEGLFAFFSGMVEKSIVSDPPMWSFPDVLSQPENCVPHRHLIAGHNPDLKLEAVTTLLG</sequence>
<name>A0A8X7S1V2_BRACI</name>
<evidence type="ECO:0000313" key="2">
    <source>
        <dbReference type="Proteomes" id="UP000886595"/>
    </source>
</evidence>
<dbReference type="AlphaFoldDB" id="A0A8X7S1V2"/>